<dbReference type="PANTHER" id="PTHR43788">
    <property type="entry name" value="DNA2/NAM7 HELICASE FAMILY MEMBER"/>
    <property type="match status" value="1"/>
</dbReference>
<protein>
    <submittedName>
        <fullName evidence="11">ATPase</fullName>
    </submittedName>
</protein>
<dbReference type="Pfam" id="PF12705">
    <property type="entry name" value="PDDEXK_1"/>
    <property type="match status" value="1"/>
</dbReference>
<dbReference type="NCBIfam" id="TIGR03491">
    <property type="entry name" value="TM0106 family RecB-like putative nuclease"/>
    <property type="match status" value="2"/>
</dbReference>
<dbReference type="CDD" id="cd17934">
    <property type="entry name" value="DEXXQc_Upf1-like"/>
    <property type="match status" value="1"/>
</dbReference>
<dbReference type="Pfam" id="PF13087">
    <property type="entry name" value="AAA_12"/>
    <property type="match status" value="1"/>
</dbReference>
<proteinExistence type="predicted"/>
<feature type="region of interest" description="Disordered" evidence="9">
    <location>
        <begin position="680"/>
        <end position="706"/>
    </location>
</feature>
<dbReference type="InterPro" id="IPR050534">
    <property type="entry name" value="Coronavir_polyprotein_1ab"/>
</dbReference>
<evidence type="ECO:0000259" key="10">
    <source>
        <dbReference type="SMART" id="SM00382"/>
    </source>
</evidence>
<organism evidence="11 12">
    <name type="scientific">Amycolatopsis taiwanensis</name>
    <dbReference type="NCBI Taxonomy" id="342230"/>
    <lineage>
        <taxon>Bacteria</taxon>
        <taxon>Bacillati</taxon>
        <taxon>Actinomycetota</taxon>
        <taxon>Actinomycetes</taxon>
        <taxon>Pseudonocardiales</taxon>
        <taxon>Pseudonocardiaceae</taxon>
        <taxon>Amycolatopsis</taxon>
    </lineage>
</organism>
<name>A0A9W6VHS5_9PSEU</name>
<dbReference type="InterPro" id="IPR027417">
    <property type="entry name" value="P-loop_NTPase"/>
</dbReference>
<dbReference type="GO" id="GO:0043139">
    <property type="term" value="F:5'-3' DNA helicase activity"/>
    <property type="evidence" value="ECO:0007669"/>
    <property type="project" value="TreeGrafter"/>
</dbReference>
<dbReference type="CDD" id="cd18808">
    <property type="entry name" value="SF1_C_Upf1"/>
    <property type="match status" value="1"/>
</dbReference>
<keyword evidence="3" id="KW-0227">DNA damage</keyword>
<keyword evidence="4" id="KW-0378">Hydrolase</keyword>
<evidence type="ECO:0000256" key="4">
    <source>
        <dbReference type="ARBA" id="ARBA00022801"/>
    </source>
</evidence>
<dbReference type="InterPro" id="IPR038720">
    <property type="entry name" value="YprB_RNase_H-like_dom"/>
</dbReference>
<evidence type="ECO:0000313" key="11">
    <source>
        <dbReference type="EMBL" id="GLY66756.1"/>
    </source>
</evidence>
<dbReference type="SUPFAM" id="SSF52540">
    <property type="entry name" value="P-loop containing nucleoside triphosphate hydrolases"/>
    <property type="match status" value="1"/>
</dbReference>
<dbReference type="InterPro" id="IPR012337">
    <property type="entry name" value="RNaseH-like_sf"/>
</dbReference>
<dbReference type="SMART" id="SM00382">
    <property type="entry name" value="AAA"/>
    <property type="match status" value="1"/>
</dbReference>
<evidence type="ECO:0000256" key="1">
    <source>
        <dbReference type="ARBA" id="ARBA00022722"/>
    </source>
</evidence>
<dbReference type="Pfam" id="PF13604">
    <property type="entry name" value="AAA_30"/>
    <property type="match status" value="1"/>
</dbReference>
<evidence type="ECO:0000313" key="12">
    <source>
        <dbReference type="Proteomes" id="UP001165136"/>
    </source>
</evidence>
<keyword evidence="1" id="KW-0540">Nuclease</keyword>
<keyword evidence="2" id="KW-0547">Nucleotide-binding</keyword>
<sequence>MYTPSDLADLLECEHRSILNQAMAAGLPGTPCVAASADQLAATHGRKHEETTLARFRSETRRVVEIGERDPAIAAKETKEALASGAPVIYQAVFHDEEFSGRADFLIRDSEGRYEVYDTKLARHPKPSAVVQLAAYADALRRGGWPAGPHMHLLLGDGSTSTLRVDDFLPVLDRLRDRLRDRPARLPARSWADERPACTSCRFARHCADEREAARDLSLVAGMRGDQRRKLIEAGLPTIDALAAARPEDRPAGLSATSFTTLRAQAAIQVRQDTTGRIAYEVIDPAALATLPPPAPGDVFFDMEGDPFFVGAPPSHPRSGASPLTPFSAAAPSDTGLEYLFGAVTADGSQRFTAFWAHNRAEEKRAFEGFVDFVCARIAEHPGSHIYHYAPYEATAIKRLAAVHATREEAVDQLLRTGALVDLYAVVRKALRISQRSYSIKYLEPLYMPDAREGDVKTAVSSIEAYEEYLALSRDGESERAAEVLRGISDYNEYDCVSTLRLFEFLHKVRADTGIEPALPGAESPVDALLRTTEEDLASERRAERAARLAELVDALLDGLPEDSGDFTADESARALLAASVGYHRRETNPAWWEYFRQLAAPLGDLEVDTACAVPVSVRPEAWVPPAGRVRTAKRKLVITCDPERPHPFAPGDNVRLRYGDSARDAKVLSASAVELALEESCRPGEESNDRPDAVLPGSPVRPSPKDEAVAELAGLVAGSLPVLPGHPGVDLLRRSAPRLRGGRALPEPGDDLVRTVIETVDALDGSTLAVQGPPGAGKTYLAGKLIAHLVRAGKTVAVTSTSHKAIENVLASAMKGAPDLPCAKRARNTPDEKCPWEQPKTNPALVKWREEHDTGHLVGGTAWTFSGAAMRADPFDVLIIDEAGQFALADALAVSLCARNVVLLGDPQQLPQVVQGTHPAGSAASALGHLIGDADIIDPGLGYFLDQTRRMHPAVCEPVSRLSYAGRLHAHPSAGRRGVDGVPAGLYRAEVDHHGNTTRSVEEAEAVTRIVADLHGRLWTDEHRTRPLGDGDILVVAPYNLQARVVAGALSRAGFGGVRVGTVDKFQGQEAAVVIVTMTSSSAVDLPRGLDFLLSRNRLNVALSRAQAIAVVVCSPRLADADIRTVEQLRLVSGMIGLTSHARPWPDAARPHRE</sequence>
<dbReference type="AlphaFoldDB" id="A0A9W6VHS5"/>
<dbReference type="Proteomes" id="UP001165136">
    <property type="component" value="Unassembled WGS sequence"/>
</dbReference>
<keyword evidence="12" id="KW-1185">Reference proteome</keyword>
<dbReference type="InterPro" id="IPR019993">
    <property type="entry name" value="RecB_nuclease_TM0106_put"/>
</dbReference>
<evidence type="ECO:0000256" key="8">
    <source>
        <dbReference type="ARBA" id="ARBA00023204"/>
    </source>
</evidence>
<feature type="domain" description="AAA+ ATPase" evidence="10">
    <location>
        <begin position="765"/>
        <end position="1106"/>
    </location>
</feature>
<dbReference type="InterPro" id="IPR003593">
    <property type="entry name" value="AAA+_ATPase"/>
</dbReference>
<dbReference type="InterPro" id="IPR038726">
    <property type="entry name" value="PDDEXK_AddAB-type"/>
</dbReference>
<evidence type="ECO:0000256" key="3">
    <source>
        <dbReference type="ARBA" id="ARBA00022763"/>
    </source>
</evidence>
<accession>A0A9W6VHS5</accession>
<dbReference type="InterPro" id="IPR047187">
    <property type="entry name" value="SF1_C_Upf1"/>
</dbReference>
<keyword evidence="7" id="KW-0067">ATP-binding</keyword>
<dbReference type="InterPro" id="IPR011604">
    <property type="entry name" value="PDDEXK-like_dom_sf"/>
</dbReference>
<dbReference type="RefSeq" id="WP_285487458.1">
    <property type="nucleotide sequence ID" value="NZ_BSTI01000006.1"/>
</dbReference>
<keyword evidence="8" id="KW-0234">DNA repair</keyword>
<keyword evidence="6" id="KW-0269">Exonuclease</keyword>
<evidence type="ECO:0000256" key="6">
    <source>
        <dbReference type="ARBA" id="ARBA00022839"/>
    </source>
</evidence>
<dbReference type="GO" id="GO:0004527">
    <property type="term" value="F:exonuclease activity"/>
    <property type="evidence" value="ECO:0007669"/>
    <property type="project" value="UniProtKB-KW"/>
</dbReference>
<evidence type="ECO:0000256" key="9">
    <source>
        <dbReference type="SAM" id="MobiDB-lite"/>
    </source>
</evidence>
<keyword evidence="5" id="KW-0347">Helicase</keyword>
<comment type="caution">
    <text evidence="11">The sequence shown here is derived from an EMBL/GenBank/DDBJ whole genome shotgun (WGS) entry which is preliminary data.</text>
</comment>
<dbReference type="Gene3D" id="3.40.50.300">
    <property type="entry name" value="P-loop containing nucleotide triphosphate hydrolases"/>
    <property type="match status" value="2"/>
</dbReference>
<dbReference type="GO" id="GO:0005524">
    <property type="term" value="F:ATP binding"/>
    <property type="evidence" value="ECO:0007669"/>
    <property type="project" value="UniProtKB-KW"/>
</dbReference>
<reference evidence="11" key="1">
    <citation type="submission" date="2023-03" db="EMBL/GenBank/DDBJ databases">
        <title>Amycolatopsis taiwanensis NBRC 103393.</title>
        <authorList>
            <person name="Ichikawa N."/>
            <person name="Sato H."/>
            <person name="Tonouchi N."/>
        </authorList>
    </citation>
    <scope>NUCLEOTIDE SEQUENCE</scope>
    <source>
        <strain evidence="11">NBRC 103393</strain>
    </source>
</reference>
<evidence type="ECO:0000256" key="5">
    <source>
        <dbReference type="ARBA" id="ARBA00022806"/>
    </source>
</evidence>
<dbReference type="Gene3D" id="3.90.320.10">
    <property type="match status" value="1"/>
</dbReference>
<dbReference type="InterPro" id="IPR041679">
    <property type="entry name" value="DNA2/NAM7-like_C"/>
</dbReference>
<gene>
    <name evidence="11" type="ORF">Atai01_33750</name>
</gene>
<dbReference type="PANTHER" id="PTHR43788:SF8">
    <property type="entry name" value="DNA-BINDING PROTEIN SMUBP-2"/>
    <property type="match status" value="1"/>
</dbReference>
<evidence type="ECO:0000256" key="2">
    <source>
        <dbReference type="ARBA" id="ARBA00022741"/>
    </source>
</evidence>
<dbReference type="Pfam" id="PF13482">
    <property type="entry name" value="RNase_H_2"/>
    <property type="match status" value="1"/>
</dbReference>
<dbReference type="SUPFAM" id="SSF53098">
    <property type="entry name" value="Ribonuclease H-like"/>
    <property type="match status" value="1"/>
</dbReference>
<dbReference type="EMBL" id="BSTI01000006">
    <property type="protein sequence ID" value="GLY66756.1"/>
    <property type="molecule type" value="Genomic_DNA"/>
</dbReference>
<evidence type="ECO:0000256" key="7">
    <source>
        <dbReference type="ARBA" id="ARBA00022840"/>
    </source>
</evidence>
<dbReference type="GO" id="GO:0006281">
    <property type="term" value="P:DNA repair"/>
    <property type="evidence" value="ECO:0007669"/>
    <property type="project" value="UniProtKB-KW"/>
</dbReference>
<feature type="compositionally biased region" description="Basic and acidic residues" evidence="9">
    <location>
        <begin position="680"/>
        <end position="693"/>
    </location>
</feature>